<organism evidence="2 3">
    <name type="scientific">Veronia nyctiphanis</name>
    <dbReference type="NCBI Taxonomy" id="1278244"/>
    <lineage>
        <taxon>Bacteria</taxon>
        <taxon>Pseudomonadati</taxon>
        <taxon>Pseudomonadota</taxon>
        <taxon>Gammaproteobacteria</taxon>
        <taxon>Vibrionales</taxon>
        <taxon>Vibrionaceae</taxon>
        <taxon>Veronia</taxon>
    </lineage>
</organism>
<feature type="signal peptide" evidence="1">
    <location>
        <begin position="1"/>
        <end position="24"/>
    </location>
</feature>
<evidence type="ECO:0000313" key="2">
    <source>
        <dbReference type="EMBL" id="RXJ74842.1"/>
    </source>
</evidence>
<keyword evidence="1" id="KW-0732">Signal</keyword>
<comment type="caution">
    <text evidence="2">The sequence shown here is derived from an EMBL/GenBank/DDBJ whole genome shotgun (WGS) entry which is preliminary data.</text>
</comment>
<keyword evidence="3" id="KW-1185">Reference proteome</keyword>
<accession>A0A4Q0YU70</accession>
<dbReference type="Proteomes" id="UP000290287">
    <property type="component" value="Unassembled WGS sequence"/>
</dbReference>
<sequence length="69" mass="7685">MKLVRVITSAMMAVSAVLFPQAFALEAEAEISLEYRQFAQGGEMGQAHRSFLLFSNLAYFGRVKKRVTA</sequence>
<dbReference type="EMBL" id="PEIB01000001">
    <property type="protein sequence ID" value="RXJ74842.1"/>
    <property type="molecule type" value="Genomic_DNA"/>
</dbReference>
<protein>
    <submittedName>
        <fullName evidence="2">Uncharacterized protein</fullName>
    </submittedName>
</protein>
<name>A0A4Q0YU70_9GAMM</name>
<feature type="chain" id="PRO_5020786167" evidence="1">
    <location>
        <begin position="25"/>
        <end position="69"/>
    </location>
</feature>
<evidence type="ECO:0000256" key="1">
    <source>
        <dbReference type="SAM" id="SignalP"/>
    </source>
</evidence>
<dbReference type="RefSeq" id="WP_129120730.1">
    <property type="nucleotide sequence ID" value="NZ_PEIB01000001.1"/>
</dbReference>
<proteinExistence type="predicted"/>
<evidence type="ECO:0000313" key="3">
    <source>
        <dbReference type="Proteomes" id="UP000290287"/>
    </source>
</evidence>
<reference evidence="2 3" key="1">
    <citation type="submission" date="2017-10" db="EMBL/GenBank/DDBJ databases">
        <title>Nyctiphanis sp. nov., isolated from the stomach of the euphausiid Nyctiphanes simplex (Hansen, 1911) in the Gulf of California.</title>
        <authorList>
            <person name="Gomez-Gil B."/>
            <person name="Aguilar-Mendez M."/>
            <person name="Lopez-Cortes A."/>
            <person name="Gomez-Gutierrez J."/>
            <person name="Roque A."/>
            <person name="Lang E."/>
            <person name="Gonzalez-Castillo A."/>
        </authorList>
    </citation>
    <scope>NUCLEOTIDE SEQUENCE [LARGE SCALE GENOMIC DNA]</scope>
    <source>
        <strain evidence="2 3">CAIM 600</strain>
    </source>
</reference>
<dbReference type="AlphaFoldDB" id="A0A4Q0YU70"/>
<gene>
    <name evidence="2" type="ORF">CS022_01110</name>
</gene>